<name>A0A949N7A0_9ACTN</name>
<dbReference type="PANTHER" id="PTHR35007">
    <property type="entry name" value="INTEGRAL MEMBRANE PROTEIN-RELATED"/>
    <property type="match status" value="1"/>
</dbReference>
<dbReference type="Proteomes" id="UP000694501">
    <property type="component" value="Unassembled WGS sequence"/>
</dbReference>
<feature type="transmembrane region" description="Helical" evidence="6">
    <location>
        <begin position="54"/>
        <end position="73"/>
    </location>
</feature>
<comment type="subcellular location">
    <subcellularLocation>
        <location evidence="1">Cell membrane</location>
        <topology evidence="1">Multi-pass membrane protein</topology>
    </subcellularLocation>
</comment>
<keyword evidence="4 6" id="KW-1133">Transmembrane helix</keyword>
<evidence type="ECO:0000256" key="6">
    <source>
        <dbReference type="SAM" id="Phobius"/>
    </source>
</evidence>
<evidence type="ECO:0000256" key="2">
    <source>
        <dbReference type="ARBA" id="ARBA00022475"/>
    </source>
</evidence>
<feature type="transmembrane region" description="Helical" evidence="6">
    <location>
        <begin position="140"/>
        <end position="157"/>
    </location>
</feature>
<keyword evidence="5 6" id="KW-0472">Membrane</keyword>
<evidence type="ECO:0000256" key="5">
    <source>
        <dbReference type="ARBA" id="ARBA00023136"/>
    </source>
</evidence>
<evidence type="ECO:0000256" key="4">
    <source>
        <dbReference type="ARBA" id="ARBA00022989"/>
    </source>
</evidence>
<proteinExistence type="predicted"/>
<gene>
    <name evidence="8" type="ORF">JGS22_006335</name>
</gene>
<organism evidence="8 9">
    <name type="scientific">Streptomyces tardus</name>
    <dbReference type="NCBI Taxonomy" id="2780544"/>
    <lineage>
        <taxon>Bacteria</taxon>
        <taxon>Bacillati</taxon>
        <taxon>Actinomycetota</taxon>
        <taxon>Actinomycetes</taxon>
        <taxon>Kitasatosporales</taxon>
        <taxon>Streptomycetaceae</taxon>
        <taxon>Streptomyces</taxon>
    </lineage>
</organism>
<keyword evidence="9" id="KW-1185">Reference proteome</keyword>
<sequence>MSIRVGTGVVGFGTTPAGCVSAGVAAESWAAPVIGLPGCRKGQLQATAGLLPAWPSVLWLSVAVAAGVALLGLRRWRRSRGRRARAVLLLGPVAPVVAARSEGARASSRKRLARLTAPRGLVPAAAGLSVAVLLEGLLGAQFGLLLGACSAAAVWRVPGTRTGRGRGEKAQLREAGRQLPFAAELLAACIAAGSRPREAAWAVGASLGGPFGERLVRVCQELRLGAEPDVAWRCVADVEGGRRLARCLEQAEQSGAPVVDEISRQAAAARADRARTSAARARQAAVHVTAPLGLCFLPAFLLATVVPVVIGLGQRLT</sequence>
<feature type="transmembrane region" description="Helical" evidence="6">
    <location>
        <begin position="115"/>
        <end position="134"/>
    </location>
</feature>
<protein>
    <submittedName>
        <fullName evidence="8">Type II secretion system F family protein</fullName>
    </submittedName>
</protein>
<dbReference type="PANTHER" id="PTHR35007:SF3">
    <property type="entry name" value="POSSIBLE CONSERVED ALANINE RICH MEMBRANE PROTEIN"/>
    <property type="match status" value="1"/>
</dbReference>
<reference evidence="8" key="1">
    <citation type="submission" date="2021-06" db="EMBL/GenBank/DDBJ databases">
        <title>Sequencing of actinobacteria type strains.</title>
        <authorList>
            <person name="Nguyen G.-S."/>
            <person name="Wentzel A."/>
        </authorList>
    </citation>
    <scope>NUCLEOTIDE SEQUENCE</scope>
    <source>
        <strain evidence="8">P38-E01</strain>
    </source>
</reference>
<evidence type="ECO:0000259" key="7">
    <source>
        <dbReference type="Pfam" id="PF00482"/>
    </source>
</evidence>
<comment type="caution">
    <text evidence="8">The sequence shown here is derived from an EMBL/GenBank/DDBJ whole genome shotgun (WGS) entry which is preliminary data.</text>
</comment>
<dbReference type="EMBL" id="JAELVF020000001">
    <property type="protein sequence ID" value="MBU7597261.1"/>
    <property type="molecule type" value="Genomic_DNA"/>
</dbReference>
<evidence type="ECO:0000313" key="9">
    <source>
        <dbReference type="Proteomes" id="UP000694501"/>
    </source>
</evidence>
<evidence type="ECO:0000256" key="1">
    <source>
        <dbReference type="ARBA" id="ARBA00004651"/>
    </source>
</evidence>
<accession>A0A949N7A0</accession>
<dbReference type="RefSeq" id="WP_211042290.1">
    <property type="nucleotide sequence ID" value="NZ_JAELVF020000001.1"/>
</dbReference>
<feature type="transmembrane region" description="Helical" evidence="6">
    <location>
        <begin position="284"/>
        <end position="310"/>
    </location>
</feature>
<keyword evidence="2" id="KW-1003">Cell membrane</keyword>
<keyword evidence="3 6" id="KW-0812">Transmembrane</keyword>
<evidence type="ECO:0000313" key="8">
    <source>
        <dbReference type="EMBL" id="MBU7597261.1"/>
    </source>
</evidence>
<evidence type="ECO:0000256" key="3">
    <source>
        <dbReference type="ARBA" id="ARBA00022692"/>
    </source>
</evidence>
<dbReference type="GO" id="GO:0005886">
    <property type="term" value="C:plasma membrane"/>
    <property type="evidence" value="ECO:0007669"/>
    <property type="project" value="UniProtKB-SubCell"/>
</dbReference>
<dbReference type="AlphaFoldDB" id="A0A949N7A0"/>
<dbReference type="InterPro" id="IPR018076">
    <property type="entry name" value="T2SS_GspF_dom"/>
</dbReference>
<feature type="domain" description="Type II secretion system protein GspF" evidence="7">
    <location>
        <begin position="183"/>
        <end position="304"/>
    </location>
</feature>
<dbReference type="Pfam" id="PF00482">
    <property type="entry name" value="T2SSF"/>
    <property type="match status" value="1"/>
</dbReference>